<dbReference type="AlphaFoldDB" id="A0A196S5E2"/>
<dbReference type="EMBL" id="LXWW01000554">
    <property type="protein sequence ID" value="OAO12310.1"/>
    <property type="molecule type" value="Genomic_DNA"/>
</dbReference>
<proteinExistence type="predicted"/>
<name>A0A196S5E2_BLAHN</name>
<dbReference type="PANTHER" id="PTHR47052">
    <property type="entry name" value="CONSERVED SERINE PROLINE-RICH PROTEIN (AFU_ORTHOLOGUE AFUA_2G01790)"/>
    <property type="match status" value="1"/>
</dbReference>
<dbReference type="SUPFAM" id="SSF49562">
    <property type="entry name" value="C2 domain (Calcium/lipid-binding domain, CaLB)"/>
    <property type="match status" value="1"/>
</dbReference>
<dbReference type="SMART" id="SM00239">
    <property type="entry name" value="C2"/>
    <property type="match status" value="1"/>
</dbReference>
<dbReference type="OrthoDB" id="270970at2759"/>
<dbReference type="Gene3D" id="2.60.40.150">
    <property type="entry name" value="C2 domain"/>
    <property type="match status" value="1"/>
</dbReference>
<dbReference type="Proteomes" id="UP000078348">
    <property type="component" value="Unassembled WGS sequence"/>
</dbReference>
<gene>
    <name evidence="2" type="ORF">AV274_6032</name>
</gene>
<dbReference type="InterPro" id="IPR035892">
    <property type="entry name" value="C2_domain_sf"/>
</dbReference>
<sequence length="128" mass="14308">MVSLVITVMEATNLRETEFLGKQDPYVEIRTDNVVRNTTVKQNAGTNATWREEFRVTARGMAGSVTFKIMNKNMIKDSLIGTAMLDLNQVAAVGGYMDTNLPVISDGQHRGFLHIVIRWEDGDPTCYP</sequence>
<dbReference type="STRING" id="478820.A0A196S5E2"/>
<evidence type="ECO:0000259" key="1">
    <source>
        <dbReference type="PROSITE" id="PS50004"/>
    </source>
</evidence>
<dbReference type="CDD" id="cd00030">
    <property type="entry name" value="C2"/>
    <property type="match status" value="1"/>
</dbReference>
<feature type="domain" description="C2" evidence="1">
    <location>
        <begin position="1"/>
        <end position="100"/>
    </location>
</feature>
<accession>A0A196S5E2</accession>
<organism evidence="2 3">
    <name type="scientific">Blastocystis sp. subtype 1 (strain ATCC 50177 / NandII)</name>
    <dbReference type="NCBI Taxonomy" id="478820"/>
    <lineage>
        <taxon>Eukaryota</taxon>
        <taxon>Sar</taxon>
        <taxon>Stramenopiles</taxon>
        <taxon>Bigyra</taxon>
        <taxon>Opalozoa</taxon>
        <taxon>Opalinata</taxon>
        <taxon>Blastocystidae</taxon>
        <taxon>Blastocystis</taxon>
    </lineage>
</organism>
<reference evidence="2 3" key="1">
    <citation type="submission" date="2016-05" db="EMBL/GenBank/DDBJ databases">
        <title>Nuclear genome of Blastocystis sp. subtype 1 NandII.</title>
        <authorList>
            <person name="Gentekaki E."/>
            <person name="Curtis B."/>
            <person name="Stairs C."/>
            <person name="Eme L."/>
            <person name="Herman E."/>
            <person name="Klimes V."/>
            <person name="Arias M.C."/>
            <person name="Elias M."/>
            <person name="Hilliou F."/>
            <person name="Klute M."/>
            <person name="Malik S.-B."/>
            <person name="Pightling A."/>
            <person name="Rachubinski R."/>
            <person name="Salas D."/>
            <person name="Schlacht A."/>
            <person name="Suga H."/>
            <person name="Archibald J."/>
            <person name="Ball S.G."/>
            <person name="Clark G."/>
            <person name="Dacks J."/>
            <person name="Van Der Giezen M."/>
            <person name="Tsaousis A."/>
            <person name="Roger A."/>
        </authorList>
    </citation>
    <scope>NUCLEOTIDE SEQUENCE [LARGE SCALE GENOMIC DNA]</scope>
    <source>
        <strain evidence="3">ATCC 50177 / NandII</strain>
    </source>
</reference>
<dbReference type="InterPro" id="IPR000008">
    <property type="entry name" value="C2_dom"/>
</dbReference>
<evidence type="ECO:0000313" key="3">
    <source>
        <dbReference type="Proteomes" id="UP000078348"/>
    </source>
</evidence>
<evidence type="ECO:0000313" key="2">
    <source>
        <dbReference type="EMBL" id="OAO12310.1"/>
    </source>
</evidence>
<keyword evidence="3" id="KW-1185">Reference proteome</keyword>
<comment type="caution">
    <text evidence="2">The sequence shown here is derived from an EMBL/GenBank/DDBJ whole genome shotgun (WGS) entry which is preliminary data.</text>
</comment>
<dbReference type="InterPro" id="IPR052981">
    <property type="entry name" value="Ingression_C2_domain"/>
</dbReference>
<dbReference type="PROSITE" id="PS50004">
    <property type="entry name" value="C2"/>
    <property type="match status" value="1"/>
</dbReference>
<dbReference type="PANTHER" id="PTHR47052:SF3">
    <property type="entry name" value="INGRESSION PROTEIN 1"/>
    <property type="match status" value="1"/>
</dbReference>
<dbReference type="Pfam" id="PF00168">
    <property type="entry name" value="C2"/>
    <property type="match status" value="1"/>
</dbReference>
<protein>
    <submittedName>
        <fullName evidence="2">C2 domain containing protein</fullName>
    </submittedName>
</protein>